<dbReference type="RefSeq" id="WP_057249758.1">
    <property type="nucleotide sequence ID" value="NZ_CYZI01000003.1"/>
</dbReference>
<dbReference type="AlphaFoldDB" id="A0A174A833"/>
<feature type="domain" description="Bacterial Ig-like" evidence="1">
    <location>
        <begin position="47"/>
        <end position="153"/>
    </location>
</feature>
<evidence type="ECO:0000313" key="3">
    <source>
        <dbReference type="Proteomes" id="UP000095333"/>
    </source>
</evidence>
<evidence type="ECO:0000313" key="2">
    <source>
        <dbReference type="EMBL" id="CUN83548.1"/>
    </source>
</evidence>
<dbReference type="InterPro" id="IPR046878">
    <property type="entry name" value="Big_14"/>
</dbReference>
<dbReference type="Pfam" id="PF20251">
    <property type="entry name" value="Big_14"/>
    <property type="match status" value="1"/>
</dbReference>
<name>A0A174A833_PHOVU</name>
<dbReference type="Proteomes" id="UP000095333">
    <property type="component" value="Unassembled WGS sequence"/>
</dbReference>
<evidence type="ECO:0000259" key="1">
    <source>
        <dbReference type="Pfam" id="PF20251"/>
    </source>
</evidence>
<protein>
    <recommendedName>
        <fullName evidence="1">Bacterial Ig-like domain-containing protein</fullName>
    </recommendedName>
</protein>
<reference evidence="2 3" key="1">
    <citation type="submission" date="2015-09" db="EMBL/GenBank/DDBJ databases">
        <authorList>
            <consortium name="Pathogen Informatics"/>
        </authorList>
    </citation>
    <scope>NUCLEOTIDE SEQUENCE [LARGE SCALE GENOMIC DNA]</scope>
    <source>
        <strain evidence="2 3">2789STDY5834842</strain>
    </source>
</reference>
<proteinExistence type="predicted"/>
<organism evidence="2 3">
    <name type="scientific">Phocaeicola vulgatus</name>
    <name type="common">Bacteroides vulgatus</name>
    <dbReference type="NCBI Taxonomy" id="821"/>
    <lineage>
        <taxon>Bacteria</taxon>
        <taxon>Pseudomonadati</taxon>
        <taxon>Bacteroidota</taxon>
        <taxon>Bacteroidia</taxon>
        <taxon>Bacteroidales</taxon>
        <taxon>Bacteroidaceae</taxon>
        <taxon>Phocaeicola</taxon>
    </lineage>
</organism>
<gene>
    <name evidence="2" type="ORF">ERS852457_00883</name>
</gene>
<sequence>MKSKYIYFVTIMAICGLGCNRTASKKQVVQIGPADAQCLNCDTLGTTVRMNMIQNHYPLDTKNVYSILLNPKRKSLIFGGDWTLQKWENGSWIGAKMNGMYGFGDVGMQLNFAPDYYCFSYPVSCYGITSGKYRIIQSFHDGREEITVSAEFWIDK</sequence>
<dbReference type="EMBL" id="CYZI01000003">
    <property type="protein sequence ID" value="CUN83548.1"/>
    <property type="molecule type" value="Genomic_DNA"/>
</dbReference>
<accession>A0A174A833</accession>